<dbReference type="GO" id="GO:1901678">
    <property type="term" value="P:iron coordination entity transport"/>
    <property type="evidence" value="ECO:0007669"/>
    <property type="project" value="UniProtKB-ARBA"/>
</dbReference>
<dbReference type="OrthoDB" id="9793175at2"/>
<dbReference type="GO" id="GO:0030288">
    <property type="term" value="C:outer membrane-bounded periplasmic space"/>
    <property type="evidence" value="ECO:0007669"/>
    <property type="project" value="TreeGrafter"/>
</dbReference>
<dbReference type="PROSITE" id="PS51257">
    <property type="entry name" value="PROKAR_LIPOPROTEIN"/>
    <property type="match status" value="1"/>
</dbReference>
<dbReference type="PANTHER" id="PTHR30532:SF25">
    <property type="entry name" value="IRON(III) DICITRATE-BINDING PERIPLASMIC PROTEIN"/>
    <property type="match status" value="1"/>
</dbReference>
<evidence type="ECO:0000313" key="7">
    <source>
        <dbReference type="Proteomes" id="UP000183263"/>
    </source>
</evidence>
<evidence type="ECO:0000256" key="3">
    <source>
        <dbReference type="ARBA" id="ARBA00022448"/>
    </source>
</evidence>
<dbReference type="PANTHER" id="PTHR30532">
    <property type="entry name" value="IRON III DICITRATE-BINDING PERIPLASMIC PROTEIN"/>
    <property type="match status" value="1"/>
</dbReference>
<evidence type="ECO:0000313" key="6">
    <source>
        <dbReference type="EMBL" id="SDH73921.1"/>
    </source>
</evidence>
<dbReference type="PROSITE" id="PS50983">
    <property type="entry name" value="FE_B12_PBP"/>
    <property type="match status" value="1"/>
</dbReference>
<dbReference type="EMBL" id="FNDN01000003">
    <property type="protein sequence ID" value="SDH73921.1"/>
    <property type="molecule type" value="Genomic_DNA"/>
</dbReference>
<dbReference type="Proteomes" id="UP000183263">
    <property type="component" value="Unassembled WGS sequence"/>
</dbReference>
<gene>
    <name evidence="6" type="ORF">SAMN05444695_10379</name>
</gene>
<comment type="subcellular location">
    <subcellularLocation>
        <location evidence="1">Cell envelope</location>
    </subcellularLocation>
</comment>
<sequence>MTLRPRSQVRLSASVATAAAALLVLAGCSGTPEDDDASTIVRTTTAIAGASVVGIERDTTTACPAQTPVDPGLAAGGTHLVTHGVGETDVPVDPQRIVVLDSTAMDSVCALGLWERVVGAGADEGPTPQPPYLGTGISEIPGIGPAVAPDVALIAEAQPDLILGSSPASADLYDRLGEIAPTVFTGSDPVAWKEQFVTAGSALGRADAAAAALSVYEEEAQTVGTDVDAAQTQASVVRFSPETLSIQGPESFAGQVLADTGVRRPSTQRISPAATEDVTEDIARAEGDIVYVVIGGEASKKHAETVMTTDAWEELEAAKDRRIFVVEGSVWNGNGLAAARAILTDLRNTLNAYSGG</sequence>
<evidence type="ECO:0000256" key="4">
    <source>
        <dbReference type="ARBA" id="ARBA00022729"/>
    </source>
</evidence>
<feature type="signal peptide" evidence="5">
    <location>
        <begin position="1"/>
        <end position="26"/>
    </location>
</feature>
<name>A0A1G8EVI7_9NOCA</name>
<protein>
    <submittedName>
        <fullName evidence="6">Iron complex transport system substrate-binding protein</fullName>
    </submittedName>
</protein>
<keyword evidence="7" id="KW-1185">Reference proteome</keyword>
<dbReference type="SUPFAM" id="SSF53807">
    <property type="entry name" value="Helical backbone' metal receptor"/>
    <property type="match status" value="1"/>
</dbReference>
<dbReference type="AlphaFoldDB" id="A0A1G8EVI7"/>
<keyword evidence="3" id="KW-0813">Transport</keyword>
<comment type="similarity">
    <text evidence="2">Belongs to the bacterial solute-binding protein 8 family.</text>
</comment>
<feature type="chain" id="PRO_5039207547" evidence="5">
    <location>
        <begin position="27"/>
        <end position="356"/>
    </location>
</feature>
<reference evidence="6 7" key="1">
    <citation type="submission" date="2016-10" db="EMBL/GenBank/DDBJ databases">
        <authorList>
            <person name="de Groot N.N."/>
        </authorList>
    </citation>
    <scope>NUCLEOTIDE SEQUENCE [LARGE SCALE GENOMIC DNA]</scope>
    <source>
        <strain evidence="6 7">DSM 44892</strain>
    </source>
</reference>
<evidence type="ECO:0000256" key="5">
    <source>
        <dbReference type="SAM" id="SignalP"/>
    </source>
</evidence>
<evidence type="ECO:0000256" key="1">
    <source>
        <dbReference type="ARBA" id="ARBA00004196"/>
    </source>
</evidence>
<proteinExistence type="inferred from homology"/>
<dbReference type="InterPro" id="IPR051313">
    <property type="entry name" value="Bact_iron-sidero_bind"/>
</dbReference>
<organism evidence="6 7">
    <name type="scientific">Rhodococcus triatomae</name>
    <dbReference type="NCBI Taxonomy" id="300028"/>
    <lineage>
        <taxon>Bacteria</taxon>
        <taxon>Bacillati</taxon>
        <taxon>Actinomycetota</taxon>
        <taxon>Actinomycetes</taxon>
        <taxon>Mycobacteriales</taxon>
        <taxon>Nocardiaceae</taxon>
        <taxon>Rhodococcus</taxon>
    </lineage>
</organism>
<dbReference type="Pfam" id="PF01497">
    <property type="entry name" value="Peripla_BP_2"/>
    <property type="match status" value="1"/>
</dbReference>
<evidence type="ECO:0000256" key="2">
    <source>
        <dbReference type="ARBA" id="ARBA00008814"/>
    </source>
</evidence>
<accession>A0A1G8EVI7</accession>
<dbReference type="InterPro" id="IPR002491">
    <property type="entry name" value="ABC_transptr_periplasmic_BD"/>
</dbReference>
<dbReference type="Gene3D" id="3.40.50.1980">
    <property type="entry name" value="Nitrogenase molybdenum iron protein domain"/>
    <property type="match status" value="2"/>
</dbReference>
<dbReference type="RefSeq" id="WP_072736404.1">
    <property type="nucleotide sequence ID" value="NZ_CP048813.1"/>
</dbReference>
<keyword evidence="4 5" id="KW-0732">Signal</keyword>